<dbReference type="AlphaFoldDB" id="A0A7Y8Y2Q2"/>
<dbReference type="RefSeq" id="WP_176006302.1">
    <property type="nucleotide sequence ID" value="NZ_JABWMI010000011.1"/>
</dbReference>
<evidence type="ECO:0000313" key="2">
    <source>
        <dbReference type="EMBL" id="NYA71499.1"/>
    </source>
</evidence>
<evidence type="ECO:0000256" key="1">
    <source>
        <dbReference type="SAM" id="Phobius"/>
    </source>
</evidence>
<protein>
    <submittedName>
        <fullName evidence="2">Uncharacterized protein</fullName>
    </submittedName>
</protein>
<reference evidence="2 3" key="1">
    <citation type="submission" date="2020-07" db="EMBL/GenBank/DDBJ databases">
        <authorList>
            <person name="Sun Q."/>
        </authorList>
    </citation>
    <scope>NUCLEOTIDE SEQUENCE [LARGE SCALE GENOMIC DNA]</scope>
    <source>
        <strain evidence="2 3">MAH-1</strain>
    </source>
</reference>
<feature type="transmembrane region" description="Helical" evidence="1">
    <location>
        <begin position="40"/>
        <end position="60"/>
    </location>
</feature>
<keyword evidence="3" id="KW-1185">Reference proteome</keyword>
<feature type="transmembrane region" description="Helical" evidence="1">
    <location>
        <begin position="72"/>
        <end position="91"/>
    </location>
</feature>
<keyword evidence="1" id="KW-1133">Transmembrane helix</keyword>
<evidence type="ECO:0000313" key="3">
    <source>
        <dbReference type="Proteomes" id="UP000535020"/>
    </source>
</evidence>
<accession>A0A7Y8Y2Q2</accession>
<dbReference type="Proteomes" id="UP000535020">
    <property type="component" value="Unassembled WGS sequence"/>
</dbReference>
<organism evidence="2 3">
    <name type="scientific">Flavobacterium agri</name>
    <dbReference type="NCBI Taxonomy" id="2743471"/>
    <lineage>
        <taxon>Bacteria</taxon>
        <taxon>Pseudomonadati</taxon>
        <taxon>Bacteroidota</taxon>
        <taxon>Flavobacteriia</taxon>
        <taxon>Flavobacteriales</taxon>
        <taxon>Flavobacteriaceae</taxon>
        <taxon>Flavobacterium</taxon>
    </lineage>
</organism>
<gene>
    <name evidence="2" type="ORF">HZF10_11245</name>
</gene>
<keyword evidence="1" id="KW-0472">Membrane</keyword>
<sequence length="100" mass="11129">MKNQLKQQLKANLEMPSQLLNDAIVAKLNMKRATRKPSTGNSWLVGCFMVSGVLAILVLSGTVNIMDEQVRLTLLTAAFLPLGLLSWEFLLRRTHPKAKP</sequence>
<dbReference type="EMBL" id="JACBJI010000004">
    <property type="protein sequence ID" value="NYA71499.1"/>
    <property type="molecule type" value="Genomic_DNA"/>
</dbReference>
<proteinExistence type="predicted"/>
<name>A0A7Y8Y2Q2_9FLAO</name>
<keyword evidence="1" id="KW-0812">Transmembrane</keyword>
<comment type="caution">
    <text evidence="2">The sequence shown here is derived from an EMBL/GenBank/DDBJ whole genome shotgun (WGS) entry which is preliminary data.</text>
</comment>